<organism evidence="3 4">
    <name type="scientific">Sphingomonas xinjiangensis</name>
    <dbReference type="NCBI Taxonomy" id="643568"/>
    <lineage>
        <taxon>Bacteria</taxon>
        <taxon>Pseudomonadati</taxon>
        <taxon>Pseudomonadota</taxon>
        <taxon>Alphaproteobacteria</taxon>
        <taxon>Sphingomonadales</taxon>
        <taxon>Sphingomonadaceae</taxon>
        <taxon>Sphingomonas</taxon>
    </lineage>
</organism>
<keyword evidence="4" id="KW-1185">Reference proteome</keyword>
<accession>A0A840YNA5</accession>
<evidence type="ECO:0000256" key="1">
    <source>
        <dbReference type="SAM" id="MobiDB-lite"/>
    </source>
</evidence>
<dbReference type="InterPro" id="IPR014567">
    <property type="entry name" value="UCP031900"/>
</dbReference>
<dbReference type="RefSeq" id="WP_246352384.1">
    <property type="nucleotide sequence ID" value="NZ_JACIJF010000007.1"/>
</dbReference>
<dbReference type="EMBL" id="JACIJF010000007">
    <property type="protein sequence ID" value="MBB5711360.1"/>
    <property type="molecule type" value="Genomic_DNA"/>
</dbReference>
<dbReference type="PIRSF" id="PIRSF031900">
    <property type="entry name" value="UCP031900"/>
    <property type="match status" value="1"/>
</dbReference>
<evidence type="ECO:0000313" key="4">
    <source>
        <dbReference type="Proteomes" id="UP000527143"/>
    </source>
</evidence>
<comment type="caution">
    <text evidence="3">The sequence shown here is derived from an EMBL/GenBank/DDBJ whole genome shotgun (WGS) entry which is preliminary data.</text>
</comment>
<proteinExistence type="predicted"/>
<evidence type="ECO:0000313" key="3">
    <source>
        <dbReference type="EMBL" id="MBB5711360.1"/>
    </source>
</evidence>
<dbReference type="Proteomes" id="UP000527143">
    <property type="component" value="Unassembled WGS sequence"/>
</dbReference>
<name>A0A840YNA5_9SPHN</name>
<protein>
    <recommendedName>
        <fullName evidence="2">Phytase-like domain-containing protein</fullName>
    </recommendedName>
</protein>
<dbReference type="InterPro" id="IPR027372">
    <property type="entry name" value="Phytase-like_dom"/>
</dbReference>
<gene>
    <name evidence="3" type="ORF">FHT02_002604</name>
</gene>
<dbReference type="SUPFAM" id="SSF101898">
    <property type="entry name" value="NHL repeat"/>
    <property type="match status" value="1"/>
</dbReference>
<reference evidence="3 4" key="1">
    <citation type="submission" date="2020-08" db="EMBL/GenBank/DDBJ databases">
        <title>Genomic Encyclopedia of Type Strains, Phase IV (KMG-IV): sequencing the most valuable type-strain genomes for metagenomic binning, comparative biology and taxonomic classification.</title>
        <authorList>
            <person name="Goeker M."/>
        </authorList>
    </citation>
    <scope>NUCLEOTIDE SEQUENCE [LARGE SCALE GENOMIC DNA]</scope>
    <source>
        <strain evidence="3 4">DSM 26736</strain>
    </source>
</reference>
<dbReference type="Pfam" id="PF13449">
    <property type="entry name" value="Phytase-like"/>
    <property type="match status" value="1"/>
</dbReference>
<dbReference type="AlphaFoldDB" id="A0A840YNA5"/>
<evidence type="ECO:0000259" key="2">
    <source>
        <dbReference type="Pfam" id="PF13449"/>
    </source>
</evidence>
<feature type="region of interest" description="Disordered" evidence="1">
    <location>
        <begin position="198"/>
        <end position="218"/>
    </location>
</feature>
<sequence>MRGVLPLLAVAFLLTQTSSTPSIRQILGDRPNIAVQPVQLDARHSGHIRVGALTWLGGVRLTSQDPAFGSFSAMLLDGDRFTLLSDYGNVVRFRMGADWRPREIRFADLPGGPGTGWEKHDRDAESMTVDPASGRIWVGFEWANAIWRFDGGFSRTQSHAEPKAMRDWPTGGGAEAMLRRRDGTFLIISEDARPKDDEHFPARRGLHFSGDPTDKDRQPMPFLYVPPAGYDPVDMAELSDGRVLVLNRRFSIPDLFTAKLTLIDPRGLGAGQVLRGRELATLAPPLLHDNYEALAVGQEGADTIVWIASDDNGEVWEQSLLLKFKLSL</sequence>
<feature type="domain" description="Phytase-like" evidence="2">
    <location>
        <begin position="67"/>
        <end position="313"/>
    </location>
</feature>